<name>A0A645HZY9_9ZZZZ</name>
<comment type="caution">
    <text evidence="1">The sequence shown here is derived from an EMBL/GenBank/DDBJ whole genome shotgun (WGS) entry which is preliminary data.</text>
</comment>
<dbReference type="SUPFAM" id="SSF82171">
    <property type="entry name" value="DPP6 N-terminal domain-like"/>
    <property type="match status" value="1"/>
</dbReference>
<accession>A0A645HZY9</accession>
<organism evidence="1">
    <name type="scientific">bioreactor metagenome</name>
    <dbReference type="NCBI Taxonomy" id="1076179"/>
    <lineage>
        <taxon>unclassified sequences</taxon>
        <taxon>metagenomes</taxon>
        <taxon>ecological metagenomes</taxon>
    </lineage>
</organism>
<protein>
    <submittedName>
        <fullName evidence="1">Uncharacterized protein</fullName>
    </submittedName>
</protein>
<sequence>MRVIRKSDGTTVWNGDGYYSAEFIWSGDSKYVAVSGEARTWGACFIVDAETGQVIKLPDINIVSAQLHVESQPADNRPDPIFKAVEWVNDTTICVDYRWIAKEGEKAVSGTYEYDIISGNIVSNTSKISDSPG</sequence>
<proteinExistence type="predicted"/>
<gene>
    <name evidence="1" type="ORF">SDC9_192142</name>
</gene>
<dbReference type="EMBL" id="VSSQ01103800">
    <property type="protein sequence ID" value="MPN44577.1"/>
    <property type="molecule type" value="Genomic_DNA"/>
</dbReference>
<evidence type="ECO:0000313" key="1">
    <source>
        <dbReference type="EMBL" id="MPN44577.1"/>
    </source>
</evidence>
<dbReference type="AlphaFoldDB" id="A0A645HZY9"/>
<reference evidence="1" key="1">
    <citation type="submission" date="2019-08" db="EMBL/GenBank/DDBJ databases">
        <authorList>
            <person name="Kucharzyk K."/>
            <person name="Murdoch R.W."/>
            <person name="Higgins S."/>
            <person name="Loffler F."/>
        </authorList>
    </citation>
    <scope>NUCLEOTIDE SEQUENCE</scope>
</reference>